<evidence type="ECO:0000259" key="2">
    <source>
        <dbReference type="PROSITE" id="PS50943"/>
    </source>
</evidence>
<reference evidence="4" key="1">
    <citation type="journal article" date="2018" name="Genome Biol.">
        <title>SKESA: strategic k-mer extension for scrupulous assemblies.</title>
        <authorList>
            <person name="Souvorov A."/>
            <person name="Agarwala R."/>
            <person name="Lipman D.J."/>
        </authorList>
    </citation>
    <scope>NUCLEOTIDE SEQUENCE [LARGE SCALE GENOMIC DNA]</scope>
    <source>
        <strain evidence="4">CFIAFB20140010</strain>
    </source>
</reference>
<evidence type="ECO:0000313" key="4">
    <source>
        <dbReference type="EMBL" id="HAB7723302.1"/>
    </source>
</evidence>
<dbReference type="CDD" id="cd00093">
    <property type="entry name" value="HTH_XRE"/>
    <property type="match status" value="1"/>
</dbReference>
<gene>
    <name evidence="3" type="ORF">E1W43_14395</name>
    <name evidence="4" type="ORF">GYP27_15060</name>
</gene>
<keyword evidence="1" id="KW-0238">DNA-binding</keyword>
<name>A0A0B8RGQ4_LISMN</name>
<dbReference type="EMBL" id="AAARLF010000013">
    <property type="protein sequence ID" value="EAE2899128.1"/>
    <property type="molecule type" value="Genomic_DNA"/>
</dbReference>
<dbReference type="Proteomes" id="UP000840569">
    <property type="component" value="Unassembled WGS sequence"/>
</dbReference>
<reference evidence="4" key="3">
    <citation type="submission" date="2020-01" db="EMBL/GenBank/DDBJ databases">
        <authorList>
            <consortium name="NCBI Pathogen Detection Project"/>
        </authorList>
    </citation>
    <scope>NUCLEOTIDE SEQUENCE</scope>
    <source>
        <strain evidence="4">CFIAFB20140010</strain>
    </source>
</reference>
<dbReference type="InterPro" id="IPR001387">
    <property type="entry name" value="Cro/C1-type_HTH"/>
</dbReference>
<dbReference type="PROSITE" id="PS50943">
    <property type="entry name" value="HTH_CROC1"/>
    <property type="match status" value="1"/>
</dbReference>
<dbReference type="AlphaFoldDB" id="A0A0B8RGQ4"/>
<accession>A0A0B8RGQ4</accession>
<evidence type="ECO:0000313" key="5">
    <source>
        <dbReference type="Proteomes" id="UP000401273"/>
    </source>
</evidence>
<dbReference type="PANTHER" id="PTHR46558:SF14">
    <property type="entry name" value="HTH-TYPE TRANSCRIPTIONAL REGULATOR ANSR"/>
    <property type="match status" value="1"/>
</dbReference>
<dbReference type="Pfam" id="PF01381">
    <property type="entry name" value="HTH_3"/>
    <property type="match status" value="1"/>
</dbReference>
<proteinExistence type="predicted"/>
<dbReference type="Gene3D" id="1.10.260.40">
    <property type="entry name" value="lambda repressor-like DNA-binding domains"/>
    <property type="match status" value="1"/>
</dbReference>
<evidence type="ECO:0000256" key="1">
    <source>
        <dbReference type="ARBA" id="ARBA00023125"/>
    </source>
</evidence>
<comment type="caution">
    <text evidence="4">The sequence shown here is derived from an EMBL/GenBank/DDBJ whole genome shotgun (WGS) entry which is preliminary data.</text>
</comment>
<dbReference type="GO" id="GO:0003677">
    <property type="term" value="F:DNA binding"/>
    <property type="evidence" value="ECO:0007669"/>
    <property type="project" value="UniProtKB-KW"/>
</dbReference>
<dbReference type="SUPFAM" id="SSF47413">
    <property type="entry name" value="lambda repressor-like DNA-binding domains"/>
    <property type="match status" value="1"/>
</dbReference>
<reference evidence="3 5" key="2">
    <citation type="submission" date="2019-03" db="EMBL/GenBank/DDBJ databases">
        <authorList>
            <person name="Ashton P.M."/>
            <person name="Dallman T."/>
            <person name="Nair S."/>
            <person name="De Pinna E."/>
            <person name="Peters T."/>
            <person name="Grant K."/>
        </authorList>
    </citation>
    <scope>NUCLEOTIDE SEQUENCE [LARGE SCALE GENOMIC DNA]</scope>
    <source>
        <strain evidence="3">RL15000271</strain>
    </source>
</reference>
<sequence length="161" mass="18692">MKTLSKKLEYLRNSKGWSKVEVAKRLGMKASSTYSNWEYGNREPDIDTLKRIADLYGVSVDYLIGRDKNNLADTIAAHIDPNATEEELEEILAYIEEKQKEYRNEKEVNITEKAAEKDKEVNKFVEENPDFKAVAARVMDDEEAVKAVKTFIEYYEQQKNK</sequence>
<organism evidence="4">
    <name type="scientific">Listeria monocytogenes</name>
    <dbReference type="NCBI Taxonomy" id="1639"/>
    <lineage>
        <taxon>Bacteria</taxon>
        <taxon>Bacillati</taxon>
        <taxon>Bacillota</taxon>
        <taxon>Bacilli</taxon>
        <taxon>Bacillales</taxon>
        <taxon>Listeriaceae</taxon>
        <taxon>Listeria</taxon>
    </lineage>
</organism>
<dbReference type="InterPro" id="IPR010982">
    <property type="entry name" value="Lambda_DNA-bd_dom_sf"/>
</dbReference>
<feature type="domain" description="HTH cro/C1-type" evidence="2">
    <location>
        <begin position="8"/>
        <end position="63"/>
    </location>
</feature>
<evidence type="ECO:0000313" key="3">
    <source>
        <dbReference type="EMBL" id="EAE2899128.1"/>
    </source>
</evidence>
<dbReference type="Proteomes" id="UP000401273">
    <property type="component" value="Unassembled WGS sequence"/>
</dbReference>
<dbReference type="SMART" id="SM00530">
    <property type="entry name" value="HTH_XRE"/>
    <property type="match status" value="1"/>
</dbReference>
<dbReference type="EMBL" id="DAAHYZ010000015">
    <property type="protein sequence ID" value="HAB7723302.1"/>
    <property type="molecule type" value="Genomic_DNA"/>
</dbReference>
<protein>
    <submittedName>
        <fullName evidence="4">Helix-turn-helix domain-containing protein</fullName>
    </submittedName>
    <submittedName>
        <fullName evidence="3">XRE family transcriptional regulator</fullName>
    </submittedName>
</protein>
<dbReference type="PANTHER" id="PTHR46558">
    <property type="entry name" value="TRACRIPTIONAL REGULATORY PROTEIN-RELATED-RELATED"/>
    <property type="match status" value="1"/>
</dbReference>
<dbReference type="RefSeq" id="WP_003747295.1">
    <property type="nucleotide sequence ID" value="NZ_CP020827.1"/>
</dbReference>